<dbReference type="EMBL" id="FZQP02004444">
    <property type="protein sequence ID" value="VVC99995.1"/>
    <property type="molecule type" value="Genomic_DNA"/>
</dbReference>
<protein>
    <submittedName>
        <fullName evidence="2">Uncharacterized protein</fullName>
    </submittedName>
</protein>
<organism evidence="2 3">
    <name type="scientific">Leptidea sinapis</name>
    <dbReference type="NCBI Taxonomy" id="189913"/>
    <lineage>
        <taxon>Eukaryota</taxon>
        <taxon>Metazoa</taxon>
        <taxon>Ecdysozoa</taxon>
        <taxon>Arthropoda</taxon>
        <taxon>Hexapoda</taxon>
        <taxon>Insecta</taxon>
        <taxon>Pterygota</taxon>
        <taxon>Neoptera</taxon>
        <taxon>Endopterygota</taxon>
        <taxon>Lepidoptera</taxon>
        <taxon>Glossata</taxon>
        <taxon>Ditrysia</taxon>
        <taxon>Papilionoidea</taxon>
        <taxon>Pieridae</taxon>
        <taxon>Dismorphiinae</taxon>
        <taxon>Leptidea</taxon>
    </lineage>
</organism>
<evidence type="ECO:0000256" key="1">
    <source>
        <dbReference type="SAM" id="Phobius"/>
    </source>
</evidence>
<keyword evidence="1" id="KW-0812">Transmembrane</keyword>
<accession>A0A5E4QNR6</accession>
<keyword evidence="3" id="KW-1185">Reference proteome</keyword>
<evidence type="ECO:0000313" key="2">
    <source>
        <dbReference type="EMBL" id="VVC99995.1"/>
    </source>
</evidence>
<gene>
    <name evidence="2" type="ORF">LSINAPIS_LOCUS10738</name>
</gene>
<feature type="transmembrane region" description="Helical" evidence="1">
    <location>
        <begin position="259"/>
        <end position="282"/>
    </location>
</feature>
<proteinExistence type="predicted"/>
<reference evidence="2 3" key="1">
    <citation type="submission" date="2017-07" db="EMBL/GenBank/DDBJ databases">
        <authorList>
            <person name="Talla V."/>
            <person name="Backstrom N."/>
        </authorList>
    </citation>
    <scope>NUCLEOTIDE SEQUENCE [LARGE SCALE GENOMIC DNA]</scope>
</reference>
<feature type="transmembrane region" description="Helical" evidence="1">
    <location>
        <begin position="303"/>
        <end position="322"/>
    </location>
</feature>
<sequence>MPAYPLTASLGVLGGVVSSSSVASSRCFLRCRSMLCFRVKRRRHRSQANGRSPECVRMWRRRSSADQKRPWSGNFPLSSSSALSLLSLAASKAPLVTNCSYSVGWLEAKCPKAPFLSPNDASQRWHLKTKLESVSSSGFGDGGCELEWREATCFFSVSIDENVLVGHDEHLFIDKTSSNFQIEIFAELLMACSHQYFSRGSMCSSSSSITKVSSSSSSLSATSSESLLTGDRSICDGRSRWRANKAYLTRSERFSEPGYGGGALGAGLLTLQCCGCCCLTCLSMFERKVKRAEHWEQEKGRSVRYLLCFCLGISIPFLITIFTESFCGAAFVGIGRGDSGSGGGVGVVVTCNGF</sequence>
<dbReference type="Proteomes" id="UP000324832">
    <property type="component" value="Unassembled WGS sequence"/>
</dbReference>
<evidence type="ECO:0000313" key="3">
    <source>
        <dbReference type="Proteomes" id="UP000324832"/>
    </source>
</evidence>
<dbReference type="AlphaFoldDB" id="A0A5E4QNR6"/>
<name>A0A5E4QNR6_9NEOP</name>
<keyword evidence="1" id="KW-1133">Transmembrane helix</keyword>
<keyword evidence="1" id="KW-0472">Membrane</keyword>